<dbReference type="Gene3D" id="1.10.20.10">
    <property type="entry name" value="Histone, subunit A"/>
    <property type="match status" value="1"/>
</dbReference>
<reference evidence="9 10" key="2">
    <citation type="submission" date="2018-11" db="EMBL/GenBank/DDBJ databases">
        <authorList>
            <consortium name="Pathogen Informatics"/>
        </authorList>
    </citation>
    <scope>NUCLEOTIDE SEQUENCE [LARGE SCALE GENOMIC DNA]</scope>
</reference>
<evidence type="ECO:0000256" key="3">
    <source>
        <dbReference type="ARBA" id="ARBA00017307"/>
    </source>
</evidence>
<dbReference type="InterPro" id="IPR019473">
    <property type="entry name" value="TFIID_su8_C"/>
</dbReference>
<evidence type="ECO:0000313" key="9">
    <source>
        <dbReference type="EMBL" id="VDL18934.1"/>
    </source>
</evidence>
<dbReference type="InterPro" id="IPR037818">
    <property type="entry name" value="TAF8"/>
</dbReference>
<dbReference type="GO" id="GO:0006367">
    <property type="term" value="P:transcription initiation at RNA polymerase II promoter"/>
    <property type="evidence" value="ECO:0007669"/>
    <property type="project" value="TreeGrafter"/>
</dbReference>
<dbReference type="GO" id="GO:0005669">
    <property type="term" value="C:transcription factor TFIID complex"/>
    <property type="evidence" value="ECO:0007669"/>
    <property type="project" value="InterPro"/>
</dbReference>
<name>A0A0R3SAR7_HYMDI</name>
<feature type="compositionally biased region" description="Basic and acidic residues" evidence="7">
    <location>
        <begin position="268"/>
        <end position="285"/>
    </location>
</feature>
<keyword evidence="6" id="KW-0539">Nucleus</keyword>
<feature type="domain" description="Bromodomain associated" evidence="8">
    <location>
        <begin position="2"/>
        <end position="78"/>
    </location>
</feature>
<evidence type="ECO:0000256" key="2">
    <source>
        <dbReference type="ARBA" id="ARBA00008767"/>
    </source>
</evidence>
<evidence type="ECO:0000256" key="4">
    <source>
        <dbReference type="ARBA" id="ARBA00023015"/>
    </source>
</evidence>
<dbReference type="OrthoDB" id="2193813at2759"/>
<dbReference type="InterPro" id="IPR009072">
    <property type="entry name" value="Histone-fold"/>
</dbReference>
<reference evidence="11" key="1">
    <citation type="submission" date="2017-02" db="UniProtKB">
        <authorList>
            <consortium name="WormBaseParasite"/>
        </authorList>
    </citation>
    <scope>IDENTIFICATION</scope>
</reference>
<dbReference type="WBParaSite" id="HDID_0000147201-mRNA-1">
    <property type="protein sequence ID" value="HDID_0000147201-mRNA-1"/>
    <property type="gene ID" value="HDID_0000147201"/>
</dbReference>
<comment type="subcellular location">
    <subcellularLocation>
        <location evidence="1">Nucleus</location>
    </subcellularLocation>
</comment>
<organism evidence="11">
    <name type="scientific">Hymenolepis diminuta</name>
    <name type="common">Rat tapeworm</name>
    <dbReference type="NCBI Taxonomy" id="6216"/>
    <lineage>
        <taxon>Eukaryota</taxon>
        <taxon>Metazoa</taxon>
        <taxon>Spiralia</taxon>
        <taxon>Lophotrochozoa</taxon>
        <taxon>Platyhelminthes</taxon>
        <taxon>Cestoda</taxon>
        <taxon>Eucestoda</taxon>
        <taxon>Cyclophyllidea</taxon>
        <taxon>Hymenolepididae</taxon>
        <taxon>Hymenolepis</taxon>
    </lineage>
</organism>
<feature type="region of interest" description="Disordered" evidence="7">
    <location>
        <begin position="257"/>
        <end position="285"/>
    </location>
</feature>
<dbReference type="Pfam" id="PF10406">
    <property type="entry name" value="TAF8_C"/>
    <property type="match status" value="1"/>
</dbReference>
<dbReference type="Proteomes" id="UP000274504">
    <property type="component" value="Unassembled WGS sequence"/>
</dbReference>
<evidence type="ECO:0000313" key="11">
    <source>
        <dbReference type="WBParaSite" id="HDID_0000147201-mRNA-1"/>
    </source>
</evidence>
<dbReference type="SMART" id="SM00576">
    <property type="entry name" value="BTP"/>
    <property type="match status" value="1"/>
</dbReference>
<evidence type="ECO:0000259" key="8">
    <source>
        <dbReference type="SMART" id="SM00576"/>
    </source>
</evidence>
<sequence length="311" mass="34288">MKDGFTLLLENFIANLASQFGFQNIERPCLNVLINLYLSFFESIGSKSLTYAEAANRSKVVLNDVVLALIDFGLDVNRLLGPVRPNISGTLNEPASRCIPPRGITTESVLGMNGTRVVCVQPSLRSEIVKPVVPAASSSIIASTNVPTPPKAPAHLFIPPLPDPHTYLFTKVTRPLPANSMVGLRRLKLDKRRKTQVSLMHYVALRQEPHYLFPLPGNKSLRPEAITAVERMELATCSMVLLPSTSSRPYVSALMTEETDINDDDNEKDQKIEAKRPKLSEKDGNSIDSTGTNFFLSKPIFPVDVPFNAFV</sequence>
<evidence type="ECO:0000256" key="6">
    <source>
        <dbReference type="ARBA" id="ARBA00023242"/>
    </source>
</evidence>
<keyword evidence="4" id="KW-0805">Transcription regulation</keyword>
<dbReference type="EMBL" id="UYSG01000273">
    <property type="protein sequence ID" value="VDL18934.1"/>
    <property type="molecule type" value="Genomic_DNA"/>
</dbReference>
<evidence type="ECO:0000256" key="5">
    <source>
        <dbReference type="ARBA" id="ARBA00023163"/>
    </source>
</evidence>
<dbReference type="GO" id="GO:0046982">
    <property type="term" value="F:protein heterodimerization activity"/>
    <property type="evidence" value="ECO:0007669"/>
    <property type="project" value="InterPro"/>
</dbReference>
<keyword evidence="5" id="KW-0804">Transcription</keyword>
<dbReference type="InterPro" id="IPR006565">
    <property type="entry name" value="BTP"/>
</dbReference>
<evidence type="ECO:0000256" key="7">
    <source>
        <dbReference type="SAM" id="MobiDB-lite"/>
    </source>
</evidence>
<dbReference type="PANTHER" id="PTHR46469:SF1">
    <property type="entry name" value="TRANSCRIPTION INITIATION FACTOR TFIID SUBUNIT 8"/>
    <property type="match status" value="1"/>
</dbReference>
<accession>A0A0R3SAR7</accession>
<dbReference type="PANTHER" id="PTHR46469">
    <property type="entry name" value="TRANSCRIPTION INITIATION FACTOR TFIID SUBUNIT 8"/>
    <property type="match status" value="1"/>
</dbReference>
<dbReference type="STRING" id="6216.A0A0R3SAR7"/>
<evidence type="ECO:0000313" key="10">
    <source>
        <dbReference type="Proteomes" id="UP000274504"/>
    </source>
</evidence>
<protein>
    <recommendedName>
        <fullName evidence="3">Transcription initiation factor TFIID subunit 8</fullName>
    </recommendedName>
</protein>
<proteinExistence type="inferred from homology"/>
<comment type="similarity">
    <text evidence="2">Belongs to the TAF8 family.</text>
</comment>
<dbReference type="AlphaFoldDB" id="A0A0R3SAR7"/>
<gene>
    <name evidence="9" type="ORF">HDID_LOCUS1473</name>
</gene>
<dbReference type="SUPFAM" id="SSF47113">
    <property type="entry name" value="Histone-fold"/>
    <property type="match status" value="1"/>
</dbReference>
<evidence type="ECO:0000256" key="1">
    <source>
        <dbReference type="ARBA" id="ARBA00004123"/>
    </source>
</evidence>
<feature type="compositionally biased region" description="Acidic residues" evidence="7">
    <location>
        <begin position="257"/>
        <end position="267"/>
    </location>
</feature>
<dbReference type="Pfam" id="PF07524">
    <property type="entry name" value="Bromo_TP"/>
    <property type="match status" value="1"/>
</dbReference>